<keyword evidence="3 6" id="KW-0547">Nucleotide-binding</keyword>
<dbReference type="Pfam" id="PF02786">
    <property type="entry name" value="CPSase_L_D2"/>
    <property type="match status" value="1"/>
</dbReference>
<dbReference type="FunFam" id="3.30.470.20:FF:000028">
    <property type="entry name" value="Methylcrotonoyl-CoA carboxylase subunit alpha, mitochondrial"/>
    <property type="match status" value="1"/>
</dbReference>
<protein>
    <recommendedName>
        <fullName evidence="11">Methylcrotonoyl-CoA carboxylase 1 (alpha)</fullName>
    </recommendedName>
</protein>
<dbReference type="PANTHER" id="PTHR18866:SF33">
    <property type="entry name" value="METHYLCROTONOYL-COA CARBOXYLASE SUBUNIT ALPHA, MITOCHONDRIAL-RELATED"/>
    <property type="match status" value="1"/>
</dbReference>
<sequence length="688" mass="75934">MKAKACSLIRFKHSYAELAIVTSSLDSTDMATVLKVKTLQGLRIFQQKVIWTKGSLRFASVGQGRIEKVLIANRGEIACRVMRTAKKMGVRSVAVYSDADRHSMHVAMADEAYNIGPAASQQSYLSMEKVLEVAKKSGSHAVHPGYGFLSENTEFAEACKQEGIIFIGPPSSAIRDMGIKSTSKYIMSAAGVPIIEGYHGEDQSDEKLQAEAVRIGYPVMIKAVRGGGGKGMRIAHTAEDFHEQLESARREARKSFNDDVMLVEKFVEDPRHVEVQVFGDQHGNAVYLFERDCSVQRRHQKIIEEAPGPGISEEVRRNLGEAAVRAAKAVNYVGAGTVEFIMDAQHNFYFMEMNTRLQVEHPVSEMITGTDLVEWQLRVAAGERLPLLQDEIKLMGHSFEARIYAEDPNNDFLPGAGPLLHLSTPQADECTRIETGVREGDEVSAHYDPMIAKLVVWGEDRSAALKKLRYCLRQYNIVGLNTNIDFLLSLTGHPEFEAGNVTTSFIPQHYAELFPKPSPPSKATLCQAALGLLLQERANTRVFRDQSNDPFSPFASSSGRRVNILYSRNMVLQLGETNVDVTVTYNPDGTYSMEEGSVDVSVPVPKFLAGVNTGAQGGAVAPMTGTIEKVIDYPFPFLVGLQPVFSLQHTIRAPKSGVIKKVFFKEGSQANRHAALVEFEEEEVAEEE</sequence>
<dbReference type="SMART" id="SM00878">
    <property type="entry name" value="Biotin_carb_C"/>
    <property type="match status" value="1"/>
</dbReference>
<dbReference type="Gene3D" id="3.30.700.40">
    <property type="match status" value="1"/>
</dbReference>
<dbReference type="AlphaFoldDB" id="A0A6Q2Z024"/>
<dbReference type="FunFam" id="3.40.50.20:FF:000010">
    <property type="entry name" value="Propionyl-CoA carboxylase subunit alpha"/>
    <property type="match status" value="1"/>
</dbReference>
<dbReference type="InterPro" id="IPR013815">
    <property type="entry name" value="ATP_grasp_subdomain_1"/>
</dbReference>
<evidence type="ECO:0000256" key="5">
    <source>
        <dbReference type="ARBA" id="ARBA00023267"/>
    </source>
</evidence>
<evidence type="ECO:0000256" key="4">
    <source>
        <dbReference type="ARBA" id="ARBA00022840"/>
    </source>
</evidence>
<evidence type="ECO:0000259" key="7">
    <source>
        <dbReference type="PROSITE" id="PS50975"/>
    </source>
</evidence>
<accession>A0A6Q2Z024</accession>
<dbReference type="PROSITE" id="PS00867">
    <property type="entry name" value="CPSASE_2"/>
    <property type="match status" value="1"/>
</dbReference>
<keyword evidence="2" id="KW-0436">Ligase</keyword>
<organism evidence="9 10">
    <name type="scientific">Esox lucius</name>
    <name type="common">Northern pike</name>
    <dbReference type="NCBI Taxonomy" id="8010"/>
    <lineage>
        <taxon>Eukaryota</taxon>
        <taxon>Metazoa</taxon>
        <taxon>Chordata</taxon>
        <taxon>Craniata</taxon>
        <taxon>Vertebrata</taxon>
        <taxon>Euteleostomi</taxon>
        <taxon>Actinopterygii</taxon>
        <taxon>Neopterygii</taxon>
        <taxon>Teleostei</taxon>
        <taxon>Protacanthopterygii</taxon>
        <taxon>Esociformes</taxon>
        <taxon>Esocidae</taxon>
        <taxon>Esox</taxon>
    </lineage>
</organism>
<dbReference type="Gene3D" id="3.40.50.20">
    <property type="match status" value="1"/>
</dbReference>
<dbReference type="InterPro" id="IPR016185">
    <property type="entry name" value="PreATP-grasp_dom_sf"/>
</dbReference>
<dbReference type="Gene3D" id="3.30.470.20">
    <property type="entry name" value="ATP-grasp fold, B domain"/>
    <property type="match status" value="1"/>
</dbReference>
<dbReference type="PROSITE" id="PS50975">
    <property type="entry name" value="ATP_GRASP"/>
    <property type="match status" value="1"/>
</dbReference>
<evidence type="ECO:0000259" key="8">
    <source>
        <dbReference type="PROSITE" id="PS50979"/>
    </source>
</evidence>
<dbReference type="InterPro" id="IPR005481">
    <property type="entry name" value="BC-like_N"/>
</dbReference>
<dbReference type="InterPro" id="IPR005479">
    <property type="entry name" value="CPAse_ATP-bd"/>
</dbReference>
<dbReference type="InterPro" id="IPR011764">
    <property type="entry name" value="Biotin_carboxylation_dom"/>
</dbReference>
<feature type="domain" description="Biotin carboxylation" evidence="8">
    <location>
        <begin position="65"/>
        <end position="511"/>
    </location>
</feature>
<evidence type="ECO:0000313" key="10">
    <source>
        <dbReference type="Proteomes" id="UP000265140"/>
    </source>
</evidence>
<dbReference type="Pfam" id="PF02785">
    <property type="entry name" value="Biotin_carb_C"/>
    <property type="match status" value="1"/>
</dbReference>
<dbReference type="GO" id="GO:0005739">
    <property type="term" value="C:mitochondrion"/>
    <property type="evidence" value="ECO:0007669"/>
    <property type="project" value="TreeGrafter"/>
</dbReference>
<evidence type="ECO:0000256" key="6">
    <source>
        <dbReference type="PROSITE-ProRule" id="PRU00409"/>
    </source>
</evidence>
<dbReference type="SUPFAM" id="SSF52440">
    <property type="entry name" value="PreATP-grasp domain"/>
    <property type="match status" value="1"/>
</dbReference>
<dbReference type="InterPro" id="IPR005482">
    <property type="entry name" value="Biotin_COase_C"/>
</dbReference>
<evidence type="ECO:0000256" key="1">
    <source>
        <dbReference type="ARBA" id="ARBA00001953"/>
    </source>
</evidence>
<keyword evidence="5" id="KW-0092">Biotin</keyword>
<dbReference type="PANTHER" id="PTHR18866">
    <property type="entry name" value="CARBOXYLASE:PYRUVATE/ACETYL-COA/PROPIONYL-COA CARBOXYLASE"/>
    <property type="match status" value="1"/>
</dbReference>
<dbReference type="InterPro" id="IPR011761">
    <property type="entry name" value="ATP-grasp"/>
</dbReference>
<reference evidence="10" key="1">
    <citation type="journal article" date="2014" name="PLoS ONE">
        <title>The genome and linkage map of the northern pike (Esox lucius): conserved synteny revealed between the salmonid sister group and the Neoteleostei.</title>
        <authorList>
            <person name="Rondeau E.B."/>
            <person name="Minkley D.R."/>
            <person name="Leong J.S."/>
            <person name="Messmer A.M."/>
            <person name="Jantzen J.R."/>
            <person name="von Schalburg K.R."/>
            <person name="Lemon C."/>
            <person name="Bird N.H."/>
            <person name="Koop B.F."/>
        </authorList>
    </citation>
    <scope>NUCLEOTIDE SEQUENCE</scope>
</reference>
<name>A0A6Q2Z024_ESOLU</name>
<reference evidence="9" key="3">
    <citation type="submission" date="2025-08" db="UniProtKB">
        <authorList>
            <consortium name="Ensembl"/>
        </authorList>
    </citation>
    <scope>IDENTIFICATION</scope>
</reference>
<keyword evidence="4 6" id="KW-0067">ATP-binding</keyword>
<dbReference type="GO" id="GO:0046872">
    <property type="term" value="F:metal ion binding"/>
    <property type="evidence" value="ECO:0007669"/>
    <property type="project" value="InterPro"/>
</dbReference>
<evidence type="ECO:0008006" key="11">
    <source>
        <dbReference type="Google" id="ProtNLM"/>
    </source>
</evidence>
<reference evidence="9" key="4">
    <citation type="submission" date="2025-09" db="UniProtKB">
        <authorList>
            <consortium name="Ensembl"/>
        </authorList>
    </citation>
    <scope>IDENTIFICATION</scope>
</reference>
<comment type="cofactor">
    <cofactor evidence="1">
        <name>biotin</name>
        <dbReference type="ChEBI" id="CHEBI:57586"/>
    </cofactor>
</comment>
<dbReference type="SUPFAM" id="SSF56059">
    <property type="entry name" value="Glutathione synthetase ATP-binding domain-like"/>
    <property type="match status" value="1"/>
</dbReference>
<dbReference type="Proteomes" id="UP000265140">
    <property type="component" value="Chromosome 8"/>
</dbReference>
<dbReference type="GO" id="GO:0004485">
    <property type="term" value="F:methylcrotonoyl-CoA carboxylase activity"/>
    <property type="evidence" value="ECO:0007669"/>
    <property type="project" value="TreeGrafter"/>
</dbReference>
<evidence type="ECO:0000256" key="3">
    <source>
        <dbReference type="ARBA" id="ARBA00022741"/>
    </source>
</evidence>
<keyword evidence="10" id="KW-1185">Reference proteome</keyword>
<dbReference type="GO" id="GO:0005524">
    <property type="term" value="F:ATP binding"/>
    <property type="evidence" value="ECO:0007669"/>
    <property type="project" value="UniProtKB-UniRule"/>
</dbReference>
<proteinExistence type="predicted"/>
<dbReference type="Ensembl" id="ENSELUT00000078287.2">
    <property type="protein sequence ID" value="ENSELUP00000071092.2"/>
    <property type="gene ID" value="ENSELUG00000010299.3"/>
</dbReference>
<feature type="domain" description="ATP-grasp" evidence="7">
    <location>
        <begin position="184"/>
        <end position="381"/>
    </location>
</feature>
<dbReference type="GeneTree" id="ENSGT00940000156941"/>
<dbReference type="InterPro" id="IPR011054">
    <property type="entry name" value="Rudment_hybrid_motif"/>
</dbReference>
<dbReference type="InterPro" id="IPR050856">
    <property type="entry name" value="Biotin_carboxylase_complex"/>
</dbReference>
<dbReference type="NCBIfam" id="NF006367">
    <property type="entry name" value="PRK08591.1"/>
    <property type="match status" value="1"/>
</dbReference>
<gene>
    <name evidence="9" type="primary">MCCC1</name>
</gene>
<dbReference type="Pfam" id="PF00289">
    <property type="entry name" value="Biotin_carb_N"/>
    <property type="match status" value="1"/>
</dbReference>
<dbReference type="Gene3D" id="3.30.1490.20">
    <property type="entry name" value="ATP-grasp fold, A domain"/>
    <property type="match status" value="1"/>
</dbReference>
<evidence type="ECO:0000313" key="9">
    <source>
        <dbReference type="Ensembl" id="ENSELUP00000071092.2"/>
    </source>
</evidence>
<reference evidence="9" key="2">
    <citation type="submission" date="2020-02" db="EMBL/GenBank/DDBJ databases">
        <title>Esox lucius (northern pike) genome, fEsoLuc1, primary haplotype.</title>
        <authorList>
            <person name="Myers G."/>
            <person name="Karagic N."/>
            <person name="Meyer A."/>
            <person name="Pippel M."/>
            <person name="Reichard M."/>
            <person name="Winkler S."/>
            <person name="Tracey A."/>
            <person name="Sims Y."/>
            <person name="Howe K."/>
            <person name="Rhie A."/>
            <person name="Formenti G."/>
            <person name="Durbin R."/>
            <person name="Fedrigo O."/>
            <person name="Jarvis E.D."/>
        </authorList>
    </citation>
    <scope>NUCLEOTIDE SEQUENCE [LARGE SCALE GENOMIC DNA]</scope>
</reference>
<dbReference type="PROSITE" id="PS50979">
    <property type="entry name" value="BC"/>
    <property type="match status" value="1"/>
</dbReference>
<evidence type="ECO:0000256" key="2">
    <source>
        <dbReference type="ARBA" id="ARBA00022598"/>
    </source>
</evidence>
<dbReference type="FunFam" id="3.30.1490.20:FF:000003">
    <property type="entry name" value="acetyl-CoA carboxylase isoform X1"/>
    <property type="match status" value="1"/>
</dbReference>
<dbReference type="SUPFAM" id="SSF51246">
    <property type="entry name" value="Rudiment single hybrid motif"/>
    <property type="match status" value="1"/>
</dbReference>
<dbReference type="Bgee" id="ENSELUG00000010299">
    <property type="expression patterns" value="Expressed in heart and 15 other cell types or tissues"/>
</dbReference>